<dbReference type="Proteomes" id="UP000554342">
    <property type="component" value="Unassembled WGS sequence"/>
</dbReference>
<evidence type="ECO:0000256" key="3">
    <source>
        <dbReference type="ARBA" id="ARBA00022989"/>
    </source>
</evidence>
<dbReference type="EMBL" id="JACIJI010000002">
    <property type="protein sequence ID" value="MBB5718688.1"/>
    <property type="molecule type" value="Genomic_DNA"/>
</dbReference>
<dbReference type="PANTHER" id="PTHR36985">
    <property type="entry name" value="TRANSLOCATION AND ASSEMBLY MODULE SUBUNIT TAMB"/>
    <property type="match status" value="1"/>
</dbReference>
<evidence type="ECO:0000256" key="1">
    <source>
        <dbReference type="ARBA" id="ARBA00004167"/>
    </source>
</evidence>
<evidence type="ECO:0000259" key="7">
    <source>
        <dbReference type="Pfam" id="PF04357"/>
    </source>
</evidence>
<organism evidence="8 9">
    <name type="scientific">Stakelama sediminis</name>
    <dbReference type="NCBI Taxonomy" id="463200"/>
    <lineage>
        <taxon>Bacteria</taxon>
        <taxon>Pseudomonadati</taxon>
        <taxon>Pseudomonadota</taxon>
        <taxon>Alphaproteobacteria</taxon>
        <taxon>Sphingomonadales</taxon>
        <taxon>Sphingomonadaceae</taxon>
        <taxon>Stakelama</taxon>
    </lineage>
</organism>
<evidence type="ECO:0000313" key="8">
    <source>
        <dbReference type="EMBL" id="MBB5718688.1"/>
    </source>
</evidence>
<feature type="region of interest" description="Disordered" evidence="5">
    <location>
        <begin position="1154"/>
        <end position="1175"/>
    </location>
</feature>
<evidence type="ECO:0000256" key="4">
    <source>
        <dbReference type="ARBA" id="ARBA00023136"/>
    </source>
</evidence>
<dbReference type="Pfam" id="PF04357">
    <property type="entry name" value="TamB"/>
    <property type="match status" value="1"/>
</dbReference>
<keyword evidence="2 6" id="KW-0812">Transmembrane</keyword>
<dbReference type="GO" id="GO:0009306">
    <property type="term" value="P:protein secretion"/>
    <property type="evidence" value="ECO:0007669"/>
    <property type="project" value="InterPro"/>
</dbReference>
<dbReference type="RefSeq" id="WP_184002663.1">
    <property type="nucleotide sequence ID" value="NZ_BAABIF010000013.1"/>
</dbReference>
<name>A0A840YYD7_9SPHN</name>
<protein>
    <submittedName>
        <fullName evidence="8">Translocation and assembly module TamB</fullName>
    </submittedName>
</protein>
<evidence type="ECO:0000256" key="6">
    <source>
        <dbReference type="SAM" id="Phobius"/>
    </source>
</evidence>
<dbReference type="InterPro" id="IPR007452">
    <property type="entry name" value="TamB_C"/>
</dbReference>
<evidence type="ECO:0000256" key="5">
    <source>
        <dbReference type="SAM" id="MobiDB-lite"/>
    </source>
</evidence>
<comment type="caution">
    <text evidence="8">The sequence shown here is derived from an EMBL/GenBank/DDBJ whole genome shotgun (WGS) entry which is preliminary data.</text>
</comment>
<sequence>MAEEPVSVPESPEEGETTVVFERRPLWQRIVKWFGIVLAGLALLIVLLLFAVNTDPGKRFLVDKINGFSTASGLQVKVGRIDGSIYGAMTLRDVQVLDTKGVFASSPSIALDWRPFAFIHKHVDIRSLTSPLIRYSRNPVLKPTPPSTKNSPILPNIDIDVNRLAIQQIDIGAAVTGQRHVARLAGTVHIANRRAQIVTNMATLSAPGVAGGDRLALKLDAVPDDNKLDVDLKLQAPANGLIGGMAGLKKPLALSVDGNGSWKAWNGTMSGTLGGSSLVDLRIAEQNGRFQVRGNAHPGLYLTGPVERLTAPQLNIALDAAVDQRVVDTQLRLRSDALAVSTQGQVDLGNSIFHNFKVQALLLKPGAIARNLRGNAVRAAVALNGPFKTPTVDYKLSAAAIGFGETVVQRVAAEGRATVNSDRILVPIRASAARVTGVNAAAGGLLTNVTINGDLAISGTTILSDNLHVHSDHLDATAIIVADTAKGRYTGGLKGRINDYRIDSVGILDVQTNADLYAGRNGGFGVRGRIVARTRKIFNQGARNFLGGNAYTRVDLDYTPQGIIQFSNLRLNAPDFRITGGSGRYDPAGALLVNADAYSKQYGPLQLRATGSLTKPVILLRAAKPGVGIGLANLEARIRGNNGAYAVQAKGDTNYGPFNADVLVSTGGPLTVDIRSGRFAGMDLGGRIRQTAAGPFAGTVTFNGSGIDGNAQLSAAGKVQRAVIAANASNAKIPGTSGITIGRAIINATATLYPNGPELVGDAQIGAFSMGQNFVIQKARAKINYRGGSGTAQLYATGSSGVPFEIAANAQLQPNHYLVALKGSGNGIGFHTVNPARISKAADGYKLAPTTLDFDKGSLRLAGKFGSAMSVQARLQSIDLTAINAFIPGLGVGGTATGSLDFSQASSGAFPQATARLNIANFSRSSIATVSKAVDIEFLGKLTASGGDARALIKRGTTTVGRMVATLQPLPPGTGSWQTRLMAAPLGGGIRYNGPSDVLFSFAGLADQQLSGPIAVAANFAGRVRSPQLSGVIKATNLIYENETYGTRLTNLAIDGRFSNDRLVLQSLNAKAGDGTISAQGSVGLAAANGFPIDITAKLDNARLAQSDSLGATATGQLHVVHQPGQKTTSISGDISIPQARYAISRQGSAQVAHLDGVRRKGQKPPEQANDSQSLPGLFKLDIRIHADNQLYVSGMGLDSEWQANMHVGGTSANPNVTGTMQVVRGTYSFAGKRFTLTRGVISFEGGPIGNPQLNIQADTTTDDVTVTLNITGSAQNPQISFTSTPALPQDEVLSRLLFGSSVTDLSATQAIQLAAALNSLRGGGGGLNPLGKLRSALGIDQLKILGSDKTTGRGTALAAGKYITNDIYVEIITDARGFTATQIEISLTKALSILSQTSSFGGSGASLRYSKDY</sequence>
<dbReference type="PANTHER" id="PTHR36985:SF1">
    <property type="entry name" value="TRANSLOCATION AND ASSEMBLY MODULE SUBUNIT TAMB"/>
    <property type="match status" value="1"/>
</dbReference>
<gene>
    <name evidence="8" type="ORF">FHR23_001611</name>
</gene>
<feature type="domain" description="Translocation and assembly module TamB C-terminal" evidence="7">
    <location>
        <begin position="1067"/>
        <end position="1414"/>
    </location>
</feature>
<feature type="transmembrane region" description="Helical" evidence="6">
    <location>
        <begin position="33"/>
        <end position="52"/>
    </location>
</feature>
<dbReference type="GO" id="GO:0097347">
    <property type="term" value="C:TAM protein secretion complex"/>
    <property type="evidence" value="ECO:0007669"/>
    <property type="project" value="TreeGrafter"/>
</dbReference>
<keyword evidence="4 6" id="KW-0472">Membrane</keyword>
<keyword evidence="9" id="KW-1185">Reference proteome</keyword>
<proteinExistence type="predicted"/>
<comment type="subcellular location">
    <subcellularLocation>
        <location evidence="1">Membrane</location>
        <topology evidence="1">Single-pass membrane protein</topology>
    </subcellularLocation>
</comment>
<dbReference type="GO" id="GO:0005886">
    <property type="term" value="C:plasma membrane"/>
    <property type="evidence" value="ECO:0007669"/>
    <property type="project" value="InterPro"/>
</dbReference>
<accession>A0A840YYD7</accession>
<evidence type="ECO:0000256" key="2">
    <source>
        <dbReference type="ARBA" id="ARBA00022692"/>
    </source>
</evidence>
<reference evidence="8 9" key="1">
    <citation type="submission" date="2020-08" db="EMBL/GenBank/DDBJ databases">
        <title>Genomic Encyclopedia of Type Strains, Phase IV (KMG-IV): sequencing the most valuable type-strain genomes for metagenomic binning, comparative biology and taxonomic classification.</title>
        <authorList>
            <person name="Goeker M."/>
        </authorList>
    </citation>
    <scope>NUCLEOTIDE SEQUENCE [LARGE SCALE GENOMIC DNA]</scope>
    <source>
        <strain evidence="8 9">DSM 27203</strain>
    </source>
</reference>
<keyword evidence="3 6" id="KW-1133">Transmembrane helix</keyword>
<evidence type="ECO:0000313" key="9">
    <source>
        <dbReference type="Proteomes" id="UP000554342"/>
    </source>
</evidence>